<keyword evidence="2" id="KW-0732">Signal</keyword>
<feature type="chain" id="PRO_5031493057" description="PSI domain-containing protein" evidence="2">
    <location>
        <begin position="21"/>
        <end position="157"/>
    </location>
</feature>
<proteinExistence type="predicted"/>
<evidence type="ECO:0000256" key="2">
    <source>
        <dbReference type="SAM" id="SignalP"/>
    </source>
</evidence>
<sequence length="157" mass="16920">MGKLTLVTLVACLLLGPSCGDDAAACGEKTPCSCYHDNSIFCINYSQCGTTFRPGICQTTNFQIKLDVDIGTKEPSGFELHEDPQKCCHWKDGPESHALEESLAEAMVDPSKNMEVFVIGLGLGGGFVAAVGAVSFLVVRLTRRRSYTREEPLLMAA</sequence>
<name>A0A7S0FAH9_9DINO</name>
<gene>
    <name evidence="3" type="ORF">PBAH0796_LOCUS3502</name>
</gene>
<accession>A0A7S0FAH9</accession>
<organism evidence="3">
    <name type="scientific">Pyrodinium bahamense</name>
    <dbReference type="NCBI Taxonomy" id="73915"/>
    <lineage>
        <taxon>Eukaryota</taxon>
        <taxon>Sar</taxon>
        <taxon>Alveolata</taxon>
        <taxon>Dinophyceae</taxon>
        <taxon>Gonyaulacales</taxon>
        <taxon>Pyrocystaceae</taxon>
        <taxon>Pyrodinium</taxon>
    </lineage>
</organism>
<reference evidence="3" key="1">
    <citation type="submission" date="2021-01" db="EMBL/GenBank/DDBJ databases">
        <authorList>
            <person name="Corre E."/>
            <person name="Pelletier E."/>
            <person name="Niang G."/>
            <person name="Scheremetjew M."/>
            <person name="Finn R."/>
            <person name="Kale V."/>
            <person name="Holt S."/>
            <person name="Cochrane G."/>
            <person name="Meng A."/>
            <person name="Brown T."/>
            <person name="Cohen L."/>
        </authorList>
    </citation>
    <scope>NUCLEOTIDE SEQUENCE</scope>
    <source>
        <strain evidence="3">Pbaha01</strain>
    </source>
</reference>
<dbReference type="EMBL" id="HBEG01005854">
    <property type="protein sequence ID" value="CAD8347763.1"/>
    <property type="molecule type" value="Transcribed_RNA"/>
</dbReference>
<keyword evidence="1" id="KW-1133">Transmembrane helix</keyword>
<evidence type="ECO:0008006" key="4">
    <source>
        <dbReference type="Google" id="ProtNLM"/>
    </source>
</evidence>
<keyword evidence="1" id="KW-0812">Transmembrane</keyword>
<feature type="transmembrane region" description="Helical" evidence="1">
    <location>
        <begin position="116"/>
        <end position="139"/>
    </location>
</feature>
<keyword evidence="1" id="KW-0472">Membrane</keyword>
<evidence type="ECO:0000313" key="3">
    <source>
        <dbReference type="EMBL" id="CAD8347763.1"/>
    </source>
</evidence>
<evidence type="ECO:0000256" key="1">
    <source>
        <dbReference type="SAM" id="Phobius"/>
    </source>
</evidence>
<feature type="signal peptide" evidence="2">
    <location>
        <begin position="1"/>
        <end position="20"/>
    </location>
</feature>
<dbReference type="AlphaFoldDB" id="A0A7S0FAH9"/>
<protein>
    <recommendedName>
        <fullName evidence="4">PSI domain-containing protein</fullName>
    </recommendedName>
</protein>